<evidence type="ECO:0000256" key="6">
    <source>
        <dbReference type="ARBA" id="ARBA00009320"/>
    </source>
</evidence>
<feature type="modified residue" description="N6-(pyridoxal phosphate)lysine" evidence="17">
    <location>
        <position position="194"/>
    </location>
</feature>
<dbReference type="Proteomes" id="UP000601768">
    <property type="component" value="Unassembled WGS sequence"/>
</dbReference>
<reference evidence="18" key="2">
    <citation type="submission" date="2020-08" db="EMBL/GenBank/DDBJ databases">
        <authorList>
            <person name="Lai Q."/>
        </authorList>
    </citation>
    <scope>NUCLEOTIDE SEQUENCE</scope>
    <source>
        <strain evidence="18">S27-2</strain>
    </source>
</reference>
<keyword evidence="12" id="KW-0663">Pyridoxal phosphate</keyword>
<keyword evidence="10" id="KW-0028">Amino-acid biosynthesis</keyword>
<dbReference type="NCBIfam" id="TIGR01123">
    <property type="entry name" value="ilvE_II"/>
    <property type="match status" value="1"/>
</dbReference>
<evidence type="ECO:0000256" key="3">
    <source>
        <dbReference type="ARBA" id="ARBA00004824"/>
    </source>
</evidence>
<dbReference type="PIRSF" id="PIRSF006468">
    <property type="entry name" value="BCAT1"/>
    <property type="match status" value="1"/>
</dbReference>
<dbReference type="Gene3D" id="3.30.470.10">
    <property type="match status" value="1"/>
</dbReference>
<evidence type="ECO:0000256" key="7">
    <source>
        <dbReference type="ARBA" id="ARBA00013053"/>
    </source>
</evidence>
<evidence type="ECO:0000256" key="15">
    <source>
        <dbReference type="ARBA" id="ARBA00048798"/>
    </source>
</evidence>
<dbReference type="SUPFAM" id="SSF56752">
    <property type="entry name" value="D-aminoacid aminotransferase-like PLP-dependent enzymes"/>
    <property type="match status" value="1"/>
</dbReference>
<dbReference type="InterPro" id="IPR043131">
    <property type="entry name" value="BCAT-like_N"/>
</dbReference>
<evidence type="ECO:0000256" key="11">
    <source>
        <dbReference type="ARBA" id="ARBA00022679"/>
    </source>
</evidence>
<keyword evidence="19" id="KW-1185">Reference proteome</keyword>
<reference evidence="18" key="1">
    <citation type="journal article" date="2018" name="Int. J. Syst. Evol. Microbiol.">
        <title>Neptunicella marina gen. nov., sp. nov., isolated from surface seawater.</title>
        <authorList>
            <person name="Liu X."/>
            <person name="Lai Q."/>
            <person name="Du Y."/>
            <person name="Zhang X."/>
            <person name="Liu Z."/>
            <person name="Sun F."/>
            <person name="Shao Z."/>
        </authorList>
    </citation>
    <scope>NUCLEOTIDE SEQUENCE</scope>
    <source>
        <strain evidence="18">S27-2</strain>
    </source>
</reference>
<dbReference type="PANTHER" id="PTHR11825:SF44">
    <property type="entry name" value="BRANCHED-CHAIN-AMINO-ACID AMINOTRANSFERASE"/>
    <property type="match status" value="1"/>
</dbReference>
<evidence type="ECO:0000256" key="9">
    <source>
        <dbReference type="ARBA" id="ARBA00022576"/>
    </source>
</evidence>
<dbReference type="InterPro" id="IPR043132">
    <property type="entry name" value="BCAT-like_C"/>
</dbReference>
<comment type="pathway">
    <text evidence="5">Amino-acid biosynthesis; L-leucine biosynthesis; L-leucine from 3-methyl-2-oxobutanoate: step 4/4.</text>
</comment>
<evidence type="ECO:0000256" key="14">
    <source>
        <dbReference type="ARBA" id="ARBA00048212"/>
    </source>
</evidence>
<gene>
    <name evidence="18" type="ORF">H8B19_07030</name>
</gene>
<dbReference type="Pfam" id="PF01063">
    <property type="entry name" value="Aminotran_4"/>
    <property type="match status" value="1"/>
</dbReference>
<dbReference type="InterPro" id="IPR036038">
    <property type="entry name" value="Aminotransferase-like"/>
</dbReference>
<comment type="caution">
    <text evidence="18">The sequence shown here is derived from an EMBL/GenBank/DDBJ whole genome shotgun (WGS) entry which is preliminary data.</text>
</comment>
<keyword evidence="11 18" id="KW-0808">Transferase</keyword>
<comment type="pathway">
    <text evidence="3">Amino-acid biosynthesis; L-isoleucine biosynthesis; L-isoleucine from 2-oxobutanoate: step 4/4.</text>
</comment>
<dbReference type="UniPathway" id="UPA00047">
    <property type="reaction ID" value="UER00058"/>
</dbReference>
<protein>
    <recommendedName>
        <fullName evidence="8">Branched-chain-amino-acid aminotransferase</fullName>
        <ecNumber evidence="7">2.6.1.42</ecNumber>
    </recommendedName>
</protein>
<evidence type="ECO:0000256" key="12">
    <source>
        <dbReference type="ARBA" id="ARBA00022898"/>
    </source>
</evidence>
<dbReference type="InterPro" id="IPR001544">
    <property type="entry name" value="Aminotrans_IV"/>
</dbReference>
<dbReference type="GO" id="GO:0009097">
    <property type="term" value="P:isoleucine biosynthetic process"/>
    <property type="evidence" value="ECO:0007669"/>
    <property type="project" value="UniProtKB-UniPathway"/>
</dbReference>
<dbReference type="EC" id="2.6.1.42" evidence="7"/>
<keyword evidence="13" id="KW-0100">Branched-chain amino acid biosynthesis</keyword>
<dbReference type="InterPro" id="IPR005786">
    <property type="entry name" value="B_amino_transII"/>
</dbReference>
<dbReference type="EMBL" id="JACNEP010000004">
    <property type="protein sequence ID" value="MBC3765624.1"/>
    <property type="molecule type" value="Genomic_DNA"/>
</dbReference>
<dbReference type="PANTHER" id="PTHR11825">
    <property type="entry name" value="SUBGROUP IIII AMINOTRANSFERASE"/>
    <property type="match status" value="1"/>
</dbReference>
<evidence type="ECO:0000256" key="13">
    <source>
        <dbReference type="ARBA" id="ARBA00023304"/>
    </source>
</evidence>
<keyword evidence="9 18" id="KW-0032">Aminotransferase</keyword>
<proteinExistence type="inferred from homology"/>
<evidence type="ECO:0000313" key="18">
    <source>
        <dbReference type="EMBL" id="MBC3765624.1"/>
    </source>
</evidence>
<dbReference type="UniPathway" id="UPA00048">
    <property type="reaction ID" value="UER00073"/>
</dbReference>
<dbReference type="GO" id="GO:0009098">
    <property type="term" value="P:L-leucine biosynthetic process"/>
    <property type="evidence" value="ECO:0007669"/>
    <property type="project" value="UniProtKB-UniPathway"/>
</dbReference>
<evidence type="ECO:0000256" key="16">
    <source>
        <dbReference type="ARBA" id="ARBA00049229"/>
    </source>
</evidence>
<comment type="catalytic activity">
    <reaction evidence="14">
        <text>L-valine + 2-oxoglutarate = 3-methyl-2-oxobutanoate + L-glutamate</text>
        <dbReference type="Rhea" id="RHEA:24813"/>
        <dbReference type="ChEBI" id="CHEBI:11851"/>
        <dbReference type="ChEBI" id="CHEBI:16810"/>
        <dbReference type="ChEBI" id="CHEBI:29985"/>
        <dbReference type="ChEBI" id="CHEBI:57762"/>
        <dbReference type="EC" id="2.6.1.42"/>
    </reaction>
</comment>
<organism evidence="18 19">
    <name type="scientific">Neptunicella marina</name>
    <dbReference type="NCBI Taxonomy" id="2125989"/>
    <lineage>
        <taxon>Bacteria</taxon>
        <taxon>Pseudomonadati</taxon>
        <taxon>Pseudomonadota</taxon>
        <taxon>Gammaproteobacteria</taxon>
        <taxon>Alteromonadales</taxon>
        <taxon>Alteromonadaceae</taxon>
        <taxon>Neptunicella</taxon>
    </lineage>
</organism>
<dbReference type="AlphaFoldDB" id="A0A8J6LXK1"/>
<dbReference type="CDD" id="cd01557">
    <property type="entry name" value="BCAT_beta_family"/>
    <property type="match status" value="1"/>
</dbReference>
<dbReference type="Gene3D" id="3.20.10.10">
    <property type="entry name" value="D-amino Acid Aminotransferase, subunit A, domain 2"/>
    <property type="match status" value="1"/>
</dbReference>
<dbReference type="InterPro" id="IPR033939">
    <property type="entry name" value="BCAT_family"/>
</dbReference>
<evidence type="ECO:0000256" key="2">
    <source>
        <dbReference type="ARBA" id="ARBA00003109"/>
    </source>
</evidence>
<comment type="function">
    <text evidence="2">Acts on leucine, isoleucine and valine.</text>
</comment>
<dbReference type="NCBIfam" id="NF009897">
    <property type="entry name" value="PRK13357.1"/>
    <property type="match status" value="1"/>
</dbReference>
<dbReference type="UniPathway" id="UPA00049">
    <property type="reaction ID" value="UER00062"/>
</dbReference>
<accession>A0A8J6LXK1</accession>
<evidence type="ECO:0000256" key="1">
    <source>
        <dbReference type="ARBA" id="ARBA00001933"/>
    </source>
</evidence>
<dbReference type="GO" id="GO:0004084">
    <property type="term" value="F:branched-chain-amino-acid transaminase activity"/>
    <property type="evidence" value="ECO:0007669"/>
    <property type="project" value="UniProtKB-EC"/>
</dbReference>
<comment type="catalytic activity">
    <reaction evidence="15">
        <text>L-isoleucine + 2-oxoglutarate = (S)-3-methyl-2-oxopentanoate + L-glutamate</text>
        <dbReference type="Rhea" id="RHEA:24801"/>
        <dbReference type="ChEBI" id="CHEBI:16810"/>
        <dbReference type="ChEBI" id="CHEBI:29985"/>
        <dbReference type="ChEBI" id="CHEBI:35146"/>
        <dbReference type="ChEBI" id="CHEBI:58045"/>
        <dbReference type="EC" id="2.6.1.42"/>
    </reaction>
</comment>
<dbReference type="RefSeq" id="WP_186506091.1">
    <property type="nucleotide sequence ID" value="NZ_JACNEP010000004.1"/>
</dbReference>
<sequence length="357" mass="39055">MSIEIKPLDVAKRGACPAEFSFGATFSDHMFTQEYQVGKGWHQAEITPYHALSLDPSAAVLHYSQEIFEGLKAYRNPNGNINLFRPLQNCRRFNRSAERMVMPQVDENFHLEALKELIKLDHAFVPDKPGASLYIRPTMIATSPKLGLGASSSYMHFIITGPAGAYFQGGFNPISVFIADKYRRAVVGGVGEAKTGGNYAASLYASEEVAKKGYSQVLWLDAIEGRYIEEVGAMNICFVYEGKTIVTPSLSGSILPGITRDSILKLAPTLGYEVSEQRLDVNQIVADIKSGKITECFGCGTAAVISPVGSLCFMGEDFVVNNNQTGPVSKHLYDQLTGIQYGTVADPFDWIIEVPVK</sequence>
<evidence type="ECO:0000256" key="4">
    <source>
        <dbReference type="ARBA" id="ARBA00004931"/>
    </source>
</evidence>
<comment type="pathway">
    <text evidence="4">Amino-acid biosynthesis; L-valine biosynthesis; L-valine from pyruvate: step 4/4.</text>
</comment>
<evidence type="ECO:0000313" key="19">
    <source>
        <dbReference type="Proteomes" id="UP000601768"/>
    </source>
</evidence>
<evidence type="ECO:0000256" key="8">
    <source>
        <dbReference type="ARBA" id="ARBA00018179"/>
    </source>
</evidence>
<comment type="catalytic activity">
    <reaction evidence="16">
        <text>L-leucine + 2-oxoglutarate = 4-methyl-2-oxopentanoate + L-glutamate</text>
        <dbReference type="Rhea" id="RHEA:18321"/>
        <dbReference type="ChEBI" id="CHEBI:16810"/>
        <dbReference type="ChEBI" id="CHEBI:17865"/>
        <dbReference type="ChEBI" id="CHEBI:29985"/>
        <dbReference type="ChEBI" id="CHEBI:57427"/>
        <dbReference type="EC" id="2.6.1.42"/>
    </reaction>
</comment>
<dbReference type="GO" id="GO:0009099">
    <property type="term" value="P:L-valine biosynthetic process"/>
    <property type="evidence" value="ECO:0007669"/>
    <property type="project" value="UniProtKB-UniPathway"/>
</dbReference>
<comment type="cofactor">
    <cofactor evidence="1">
        <name>pyridoxal 5'-phosphate</name>
        <dbReference type="ChEBI" id="CHEBI:597326"/>
    </cofactor>
</comment>
<name>A0A8J6LXK1_9ALTE</name>
<evidence type="ECO:0000256" key="17">
    <source>
        <dbReference type="PIRSR" id="PIRSR006468-1"/>
    </source>
</evidence>
<evidence type="ECO:0000256" key="5">
    <source>
        <dbReference type="ARBA" id="ARBA00005072"/>
    </source>
</evidence>
<evidence type="ECO:0000256" key="10">
    <source>
        <dbReference type="ARBA" id="ARBA00022605"/>
    </source>
</evidence>
<comment type="similarity">
    <text evidence="6">Belongs to the class-IV pyridoxal-phosphate-dependent aminotransferase family.</text>
</comment>